<accession>A0A6J4VBZ7</accession>
<dbReference type="SUPFAM" id="SSF55874">
    <property type="entry name" value="ATPase domain of HSP90 chaperone/DNA topoisomerase II/histidine kinase"/>
    <property type="match status" value="1"/>
</dbReference>
<dbReference type="SMART" id="SM00387">
    <property type="entry name" value="HATPase_c"/>
    <property type="match status" value="1"/>
</dbReference>
<gene>
    <name evidence="9" type="ORF">AVDCRST_MAG49-3641</name>
</gene>
<feature type="domain" description="Histidine kinase" evidence="8">
    <location>
        <begin position="230"/>
        <end position="444"/>
    </location>
</feature>
<dbReference type="Gene3D" id="3.30.565.10">
    <property type="entry name" value="Histidine kinase-like ATPase, C-terminal domain"/>
    <property type="match status" value="1"/>
</dbReference>
<evidence type="ECO:0000259" key="8">
    <source>
        <dbReference type="PROSITE" id="PS50109"/>
    </source>
</evidence>
<evidence type="ECO:0000256" key="1">
    <source>
        <dbReference type="ARBA" id="ARBA00000085"/>
    </source>
</evidence>
<dbReference type="InterPro" id="IPR050736">
    <property type="entry name" value="Sensor_HK_Regulatory"/>
</dbReference>
<feature type="transmembrane region" description="Helical" evidence="7">
    <location>
        <begin position="100"/>
        <end position="120"/>
    </location>
</feature>
<dbReference type="InterPro" id="IPR003594">
    <property type="entry name" value="HATPase_dom"/>
</dbReference>
<keyword evidence="7" id="KW-1133">Transmembrane helix</keyword>
<proteinExistence type="predicted"/>
<dbReference type="InterPro" id="IPR036890">
    <property type="entry name" value="HATPase_C_sf"/>
</dbReference>
<keyword evidence="5" id="KW-0418">Kinase</keyword>
<dbReference type="EMBL" id="CADCWG010000253">
    <property type="protein sequence ID" value="CAA9571288.1"/>
    <property type="molecule type" value="Genomic_DNA"/>
</dbReference>
<dbReference type="Gene3D" id="1.10.287.130">
    <property type="match status" value="1"/>
</dbReference>
<dbReference type="CDD" id="cd00082">
    <property type="entry name" value="HisKA"/>
    <property type="match status" value="1"/>
</dbReference>
<organism evidence="9">
    <name type="scientific">uncultured Thermomicrobiales bacterium</name>
    <dbReference type="NCBI Taxonomy" id="1645740"/>
    <lineage>
        <taxon>Bacteria</taxon>
        <taxon>Pseudomonadati</taxon>
        <taxon>Thermomicrobiota</taxon>
        <taxon>Thermomicrobia</taxon>
        <taxon>Thermomicrobiales</taxon>
        <taxon>environmental samples</taxon>
    </lineage>
</organism>
<feature type="transmembrane region" description="Helical" evidence="7">
    <location>
        <begin position="126"/>
        <end position="143"/>
    </location>
</feature>
<dbReference type="CDD" id="cd00075">
    <property type="entry name" value="HATPase"/>
    <property type="match status" value="1"/>
</dbReference>
<dbReference type="InterPro" id="IPR036097">
    <property type="entry name" value="HisK_dim/P_sf"/>
</dbReference>
<feature type="transmembrane region" description="Helical" evidence="7">
    <location>
        <begin position="179"/>
        <end position="198"/>
    </location>
</feature>
<sequence>MVMPTSSPQRRWSVTGGRQRLSGWRQTLPRLSAAAANSEPERALEQALRWLRWVVLATMLLITLAWPTEGKTGHQIWAFVVAFAGYNVLVEVLRAAVPALHGFGWVPLLDLPVAGLLYFFDAEPGGPLFVAFYLAVVTAAICWPLRPTLLYTAAVVVLIVLVAPTLPQWSPSPGSIRQLAGRMVVLAMVGGGTALFMLRMTAEEDAGRRSRLEATRLEDLDRLRVDFIASISHDLRTPLTAVRAGLGMLETAAAPRLRDDERDLLGSTRRSAERLGVLIDDLLAYNQFEARTLRLEPAPLDLRSVVTDAMATVHPLIRSKNQTLEVDLPAPLPVDGDARRLGQAVVNLLANAHEHTPRGTRIEVAGRADAREVRLVVADDGPGIPADDLGTIFERFHRLEGAGRGSGLGLAIARGLVDLHGGHLWAERRSGEGAAFVVTLPRRPEGGMP</sequence>
<keyword evidence="7" id="KW-0472">Membrane</keyword>
<dbReference type="GO" id="GO:0000155">
    <property type="term" value="F:phosphorelay sensor kinase activity"/>
    <property type="evidence" value="ECO:0007669"/>
    <property type="project" value="InterPro"/>
</dbReference>
<feature type="transmembrane region" description="Helical" evidence="7">
    <location>
        <begin position="50"/>
        <end position="68"/>
    </location>
</feature>
<evidence type="ECO:0000256" key="3">
    <source>
        <dbReference type="ARBA" id="ARBA00022553"/>
    </source>
</evidence>
<evidence type="ECO:0000256" key="6">
    <source>
        <dbReference type="ARBA" id="ARBA00023012"/>
    </source>
</evidence>
<reference evidence="9" key="1">
    <citation type="submission" date="2020-02" db="EMBL/GenBank/DDBJ databases">
        <authorList>
            <person name="Meier V. D."/>
        </authorList>
    </citation>
    <scope>NUCLEOTIDE SEQUENCE</scope>
    <source>
        <strain evidence="9">AVDCRST_MAG49</strain>
    </source>
</reference>
<dbReference type="PANTHER" id="PTHR43711:SF1">
    <property type="entry name" value="HISTIDINE KINASE 1"/>
    <property type="match status" value="1"/>
</dbReference>
<dbReference type="Pfam" id="PF02518">
    <property type="entry name" value="HATPase_c"/>
    <property type="match status" value="1"/>
</dbReference>
<feature type="transmembrane region" description="Helical" evidence="7">
    <location>
        <begin position="150"/>
        <end position="167"/>
    </location>
</feature>
<keyword evidence="3" id="KW-0597">Phosphoprotein</keyword>
<dbReference type="AlphaFoldDB" id="A0A6J4VBZ7"/>
<evidence type="ECO:0000256" key="7">
    <source>
        <dbReference type="SAM" id="Phobius"/>
    </source>
</evidence>
<dbReference type="Pfam" id="PF00512">
    <property type="entry name" value="HisKA"/>
    <property type="match status" value="1"/>
</dbReference>
<dbReference type="PRINTS" id="PR00344">
    <property type="entry name" value="BCTRLSENSOR"/>
</dbReference>
<dbReference type="InterPro" id="IPR003661">
    <property type="entry name" value="HisK_dim/P_dom"/>
</dbReference>
<dbReference type="SMART" id="SM00388">
    <property type="entry name" value="HisKA"/>
    <property type="match status" value="1"/>
</dbReference>
<dbReference type="PROSITE" id="PS50109">
    <property type="entry name" value="HIS_KIN"/>
    <property type="match status" value="1"/>
</dbReference>
<feature type="transmembrane region" description="Helical" evidence="7">
    <location>
        <begin position="74"/>
        <end position="93"/>
    </location>
</feature>
<dbReference type="EC" id="2.7.13.3" evidence="2"/>
<keyword evidence="7" id="KW-0812">Transmembrane</keyword>
<dbReference type="SUPFAM" id="SSF47384">
    <property type="entry name" value="Homodimeric domain of signal transducing histidine kinase"/>
    <property type="match status" value="1"/>
</dbReference>
<keyword evidence="6" id="KW-0902">Two-component regulatory system</keyword>
<name>A0A6J4VBZ7_9BACT</name>
<comment type="catalytic activity">
    <reaction evidence="1">
        <text>ATP + protein L-histidine = ADP + protein N-phospho-L-histidine.</text>
        <dbReference type="EC" id="2.7.13.3"/>
    </reaction>
</comment>
<protein>
    <recommendedName>
        <fullName evidence="2">histidine kinase</fullName>
        <ecNumber evidence="2">2.7.13.3</ecNumber>
    </recommendedName>
</protein>
<keyword evidence="4" id="KW-0808">Transferase</keyword>
<dbReference type="InterPro" id="IPR004358">
    <property type="entry name" value="Sig_transdc_His_kin-like_C"/>
</dbReference>
<evidence type="ECO:0000256" key="4">
    <source>
        <dbReference type="ARBA" id="ARBA00022679"/>
    </source>
</evidence>
<dbReference type="FunFam" id="3.30.565.10:FF:000006">
    <property type="entry name" value="Sensor histidine kinase WalK"/>
    <property type="match status" value="1"/>
</dbReference>
<dbReference type="InterPro" id="IPR005467">
    <property type="entry name" value="His_kinase_dom"/>
</dbReference>
<evidence type="ECO:0000256" key="5">
    <source>
        <dbReference type="ARBA" id="ARBA00022777"/>
    </source>
</evidence>
<dbReference type="PANTHER" id="PTHR43711">
    <property type="entry name" value="TWO-COMPONENT HISTIDINE KINASE"/>
    <property type="match status" value="1"/>
</dbReference>
<evidence type="ECO:0000256" key="2">
    <source>
        <dbReference type="ARBA" id="ARBA00012438"/>
    </source>
</evidence>
<evidence type="ECO:0000313" key="9">
    <source>
        <dbReference type="EMBL" id="CAA9571288.1"/>
    </source>
</evidence>